<gene>
    <name evidence="2" type="ORF">ACFPMF_15530</name>
</gene>
<protein>
    <submittedName>
        <fullName evidence="2">Uncharacterized protein</fullName>
    </submittedName>
</protein>
<feature type="region of interest" description="Disordered" evidence="1">
    <location>
        <begin position="1"/>
        <end position="20"/>
    </location>
</feature>
<proteinExistence type="predicted"/>
<evidence type="ECO:0000313" key="2">
    <source>
        <dbReference type="EMBL" id="MFC5410733.1"/>
    </source>
</evidence>
<dbReference type="RefSeq" id="WP_379846699.1">
    <property type="nucleotide sequence ID" value="NZ_JBHSMA010000004.1"/>
</dbReference>
<evidence type="ECO:0000256" key="1">
    <source>
        <dbReference type="SAM" id="MobiDB-lite"/>
    </source>
</evidence>
<feature type="region of interest" description="Disordered" evidence="1">
    <location>
        <begin position="133"/>
        <end position="159"/>
    </location>
</feature>
<dbReference type="Proteomes" id="UP001596106">
    <property type="component" value="Unassembled WGS sequence"/>
</dbReference>
<name>A0ABW0IDY8_9BACT</name>
<evidence type="ECO:0000313" key="3">
    <source>
        <dbReference type="Proteomes" id="UP001596106"/>
    </source>
</evidence>
<sequence length="391" mass="44177">MSKQDRTNRKVKAQPIVPEKSEFMLPSAKPQGRVKTGNFKMAATLAEQALKDNRPRAAKKAQALSNQTSLFSELKPLTQRQIAATKGVSTDWINERGDGIKLTPGEEKLLICLSKLLHQKSQNLDKLSDDYYTGNADPNAVVPENNTGKDLRFSKDPDLQGEPRKTATLVLTLYEIAKEYRPNSNIGGRDMRIVLDMLLELANNPEKRALIRYKREQRNTDNTRNISEIEGFEPLLNVYNHKNTKLSSEGVIINQTTEVIIRLNPVFRDQIESKYISLPEDLLSRIVMANGGSHKIPESTFRLIRYLAHAKANAASGVTKFGYNPEIYAENLFWKVAENYMRDPTRTFSYTQKVVERAIKIATDIGLLLGHKVTLGANNMPKYTFGINPDW</sequence>
<reference evidence="3" key="1">
    <citation type="journal article" date="2019" name="Int. J. Syst. Evol. Microbiol.">
        <title>The Global Catalogue of Microorganisms (GCM) 10K type strain sequencing project: providing services to taxonomists for standard genome sequencing and annotation.</title>
        <authorList>
            <consortium name="The Broad Institute Genomics Platform"/>
            <consortium name="The Broad Institute Genome Sequencing Center for Infectious Disease"/>
            <person name="Wu L."/>
            <person name="Ma J."/>
        </authorList>
    </citation>
    <scope>NUCLEOTIDE SEQUENCE [LARGE SCALE GENOMIC DNA]</scope>
    <source>
        <strain evidence="3">CCUG 55250</strain>
    </source>
</reference>
<comment type="caution">
    <text evidence="2">The sequence shown here is derived from an EMBL/GenBank/DDBJ whole genome shotgun (WGS) entry which is preliminary data.</text>
</comment>
<accession>A0ABW0IDY8</accession>
<organism evidence="2 3">
    <name type="scientific">Larkinella bovis</name>
    <dbReference type="NCBI Taxonomy" id="683041"/>
    <lineage>
        <taxon>Bacteria</taxon>
        <taxon>Pseudomonadati</taxon>
        <taxon>Bacteroidota</taxon>
        <taxon>Cytophagia</taxon>
        <taxon>Cytophagales</taxon>
        <taxon>Spirosomataceae</taxon>
        <taxon>Larkinella</taxon>
    </lineage>
</organism>
<feature type="compositionally biased region" description="Basic and acidic residues" evidence="1">
    <location>
        <begin position="147"/>
        <end position="159"/>
    </location>
</feature>
<dbReference type="EMBL" id="JBHSMA010000004">
    <property type="protein sequence ID" value="MFC5410733.1"/>
    <property type="molecule type" value="Genomic_DNA"/>
</dbReference>
<keyword evidence="3" id="KW-1185">Reference proteome</keyword>